<dbReference type="EMBL" id="PDJJ01000001">
    <property type="protein sequence ID" value="PFG41724.1"/>
    <property type="molecule type" value="Genomic_DNA"/>
</dbReference>
<dbReference type="InterPro" id="IPR036388">
    <property type="entry name" value="WH-like_DNA-bd_sf"/>
</dbReference>
<accession>A0A2A9ERU0</accession>
<dbReference type="PANTHER" id="PTHR35807">
    <property type="entry name" value="TRANSCRIPTIONAL REGULATOR REDD-RELATED"/>
    <property type="match status" value="1"/>
</dbReference>
<feature type="compositionally biased region" description="Pro residues" evidence="1">
    <location>
        <begin position="264"/>
        <end position="276"/>
    </location>
</feature>
<dbReference type="RefSeq" id="WP_098462342.1">
    <property type="nucleotide sequence ID" value="NZ_PDJJ01000001.1"/>
</dbReference>
<dbReference type="AlphaFoldDB" id="A0A2A9ERU0"/>
<proteinExistence type="predicted"/>
<organism evidence="3 4">
    <name type="scientific">Isoptericola jiangsuensis</name>
    <dbReference type="NCBI Taxonomy" id="548579"/>
    <lineage>
        <taxon>Bacteria</taxon>
        <taxon>Bacillati</taxon>
        <taxon>Actinomycetota</taxon>
        <taxon>Actinomycetes</taxon>
        <taxon>Micrococcales</taxon>
        <taxon>Promicromonosporaceae</taxon>
        <taxon>Isoptericola</taxon>
    </lineage>
</organism>
<evidence type="ECO:0000313" key="3">
    <source>
        <dbReference type="EMBL" id="PFG41724.1"/>
    </source>
</evidence>
<dbReference type="Gene3D" id="3.40.50.300">
    <property type="entry name" value="P-loop containing nucleotide triphosphate hydrolases"/>
    <property type="match status" value="1"/>
</dbReference>
<dbReference type="InterPro" id="IPR005158">
    <property type="entry name" value="BTAD"/>
</dbReference>
<dbReference type="Pfam" id="PF03704">
    <property type="entry name" value="BTAD"/>
    <property type="match status" value="1"/>
</dbReference>
<reference evidence="3 4" key="1">
    <citation type="submission" date="2017-10" db="EMBL/GenBank/DDBJ databases">
        <title>Sequencing the genomes of 1000 actinobacteria strains.</title>
        <authorList>
            <person name="Klenk H.-P."/>
        </authorList>
    </citation>
    <scope>NUCLEOTIDE SEQUENCE [LARGE SCALE GENOMIC DNA]</scope>
    <source>
        <strain evidence="3 4">DSM 21863</strain>
    </source>
</reference>
<dbReference type="Proteomes" id="UP000224130">
    <property type="component" value="Unassembled WGS sequence"/>
</dbReference>
<comment type="caution">
    <text evidence="3">The sequence shown here is derived from an EMBL/GenBank/DDBJ whole genome shotgun (WGS) entry which is preliminary data.</text>
</comment>
<dbReference type="InterPro" id="IPR041664">
    <property type="entry name" value="AAA_16"/>
</dbReference>
<dbReference type="SUPFAM" id="SSF52540">
    <property type="entry name" value="P-loop containing nucleoside triphosphate hydrolases"/>
    <property type="match status" value="1"/>
</dbReference>
<evidence type="ECO:0000313" key="4">
    <source>
        <dbReference type="Proteomes" id="UP000224130"/>
    </source>
</evidence>
<dbReference type="InterPro" id="IPR011990">
    <property type="entry name" value="TPR-like_helical_dom_sf"/>
</dbReference>
<feature type="region of interest" description="Disordered" evidence="1">
    <location>
        <begin position="503"/>
        <end position="522"/>
    </location>
</feature>
<evidence type="ECO:0000256" key="1">
    <source>
        <dbReference type="SAM" id="MobiDB-lite"/>
    </source>
</evidence>
<dbReference type="SMART" id="SM00028">
    <property type="entry name" value="TPR"/>
    <property type="match status" value="3"/>
</dbReference>
<gene>
    <name evidence="3" type="ORF">ATJ88_0366</name>
</gene>
<dbReference type="InterPro" id="IPR019734">
    <property type="entry name" value="TPR_rpt"/>
</dbReference>
<feature type="region of interest" description="Disordered" evidence="1">
    <location>
        <begin position="257"/>
        <end position="276"/>
    </location>
</feature>
<dbReference type="InterPro" id="IPR051677">
    <property type="entry name" value="AfsR-DnrI-RedD_regulator"/>
</dbReference>
<dbReference type="Gene3D" id="1.25.40.10">
    <property type="entry name" value="Tetratricopeptide repeat domain"/>
    <property type="match status" value="3"/>
</dbReference>
<evidence type="ECO:0000259" key="2">
    <source>
        <dbReference type="SMART" id="SM01043"/>
    </source>
</evidence>
<dbReference type="Pfam" id="PF13191">
    <property type="entry name" value="AAA_16"/>
    <property type="match status" value="1"/>
</dbReference>
<protein>
    <submittedName>
        <fullName evidence="3">SARP family transcriptional regulator</fullName>
    </submittedName>
</protein>
<dbReference type="SMART" id="SM01043">
    <property type="entry name" value="BTAD"/>
    <property type="match status" value="1"/>
</dbReference>
<dbReference type="Gene3D" id="1.10.10.10">
    <property type="entry name" value="Winged helix-like DNA-binding domain superfamily/Winged helix DNA-binding domain"/>
    <property type="match status" value="1"/>
</dbReference>
<dbReference type="InterPro" id="IPR027417">
    <property type="entry name" value="P-loop_NTPase"/>
</dbReference>
<keyword evidence="4" id="KW-1185">Reference proteome</keyword>
<sequence length="1158" mass="120318">MPGDTTGTTVPLLSLGLLGGFTVERADDAPVVTRWRRPSARTVLKLLALADGHRLHRDVVAATCWPDADDGAARRNLRVALHAARHAVEPELPARSTSSYVVQDGELLALHPTRVRIDVEEAFRAAEDGLRGDPERLAVAHALLSAELLPEDRHAEWTAPHRTRLADLRDRVAHATAAAHLDGGRPDDAIAPLLAVLDQAPADEAAHLGLMRAYLALGHRRQALAQYHRCVQALRDDFGTTPGPDLVALYSDAVTRPAADPEAEPPAPVAPPAAPVVPPPAAPPPVGAAAAAAAPVLTPAQRRTLDTVLTPGPRVTLLSGEPGVGKSRLAAAAAGAVRAAGGTVLWGSTDDAVVRSPYGPFADALNSYVAGLDAAARATVATEYPELVALLPALGPGGSTAVRRSELFAAVGTLLDGVPGRPVLVVLEDLHAADVGTLRILYHLARTQGGGWRVLATLRDDEPGTDEDSRRLLDALVRHGHARRVELMRLSRAECDELVRTALGTASPGSGSGGAPEDGPVDGEVLDQVWALSLGNPMFALEVTRALTEDAAAGRATVGPEPGTGEHVPVGVRDLVGARIDRFDATVQAVLAVLAARPGTTSLPELTDVVRDGVDPAPRPAALAAALDRATEARVVEPRPTVVGGRQVLGYAVAHPMTRLVCAQRTGEATRRAIHAAHLAAVRRHRPDLLDLHAWHALGAEDPSAEQTLVEAARRASRVGAHDAATAHLERALGLPVERPSSARATLLLDLAVEQRLLARYADAAATLQEALDALGDDDPTTRVRAIAMLAELHARGGRTTEAAELLARSDLTAVDDPVAVAEHHLSATVLAFLTGRYADGLASTRSAADRARAAGGTGTVALIRALSNEATCLVMLGHLEAAREVSLAALAVVEPTGDAERLTRVLSSLAEISRATGHLTEAVVYAERALAAAEQVADPTGIAFERGNLSQLLLLRGRTADAERLAVGAVDLVRPFGATWCLAFVLLDLAQVRFAQGDVAAARTHLQEVDALAGGGGPQVTAAAAGLAAELELRAGRPVPAWAAVGTLDDAATQDEVAPVQVRVLSALGRHAEAAARGRAVRAAAVDRGDRSAELRVTLALAEALSAADPTDPEARRLVAAARQLASAMPCPPLLAQAERLDAELVGAVTHGSATAG</sequence>
<dbReference type="SUPFAM" id="SSF48452">
    <property type="entry name" value="TPR-like"/>
    <property type="match status" value="3"/>
</dbReference>
<name>A0A2A9ERU0_9MICO</name>
<feature type="domain" description="Bacterial transcriptional activator" evidence="2">
    <location>
        <begin position="117"/>
        <end position="254"/>
    </location>
</feature>
<dbReference type="OrthoDB" id="3294840at2"/>